<proteinExistence type="predicted"/>
<dbReference type="CDD" id="cd17574">
    <property type="entry name" value="REC_OmpR"/>
    <property type="match status" value="1"/>
</dbReference>
<dbReference type="Gene3D" id="3.40.50.2300">
    <property type="match status" value="1"/>
</dbReference>
<dbReference type="InterPro" id="IPR039420">
    <property type="entry name" value="WalR-like"/>
</dbReference>
<reference evidence="7 8" key="1">
    <citation type="journal article" date="2015" name="Genome Announc.">
        <title>Complete genome sequences for 35 biothreat assay-relevant bacillus species.</title>
        <authorList>
            <person name="Johnson S.L."/>
            <person name="Daligault H.E."/>
            <person name="Davenport K.W."/>
            <person name="Jaissle J."/>
            <person name="Frey K.G."/>
            <person name="Ladner J.T."/>
            <person name="Broomall S.M."/>
            <person name="Bishop-Lilly K.A."/>
            <person name="Bruce D.C."/>
            <person name="Gibbons H.S."/>
            <person name="Coyne S.R."/>
            <person name="Lo C.C."/>
            <person name="Meincke L."/>
            <person name="Munk A.C."/>
            <person name="Koroleva G.I."/>
            <person name="Rosenzweig C.N."/>
            <person name="Palacios G.F."/>
            <person name="Redden C.L."/>
            <person name="Minogue T.D."/>
            <person name="Chain P.S."/>
        </authorList>
    </citation>
    <scope>NUCLEOTIDE SEQUENCE [LARGE SCALE GENOMIC DNA]</scope>
    <source>
        <strain evidence="8">ATCC 14581 / DSM 32 / JCM 2506 / NBRC 15308 / NCIMB 9376 / NCTC 10342 / NRRL B-14308 / VKM B-512</strain>
    </source>
</reference>
<name>A0A0B6AXP7_PRIM2</name>
<dbReference type="SMART" id="SM00448">
    <property type="entry name" value="REC"/>
    <property type="match status" value="1"/>
</dbReference>
<dbReference type="GO" id="GO:0005829">
    <property type="term" value="C:cytosol"/>
    <property type="evidence" value="ECO:0007669"/>
    <property type="project" value="TreeGrafter"/>
</dbReference>
<evidence type="ECO:0000256" key="5">
    <source>
        <dbReference type="ARBA" id="ARBA00023125"/>
    </source>
</evidence>
<gene>
    <name evidence="7" type="ORF">BG04_4234</name>
</gene>
<keyword evidence="4" id="KW-0805">Transcription regulation</keyword>
<dbReference type="InterPro" id="IPR011006">
    <property type="entry name" value="CheY-like_superfamily"/>
</dbReference>
<dbReference type="KEGG" id="bmeg:BG04_4234"/>
<evidence type="ECO:0000256" key="3">
    <source>
        <dbReference type="ARBA" id="ARBA00023012"/>
    </source>
</evidence>
<dbReference type="AlphaFoldDB" id="A0A0B6AXP7"/>
<evidence type="ECO:0000256" key="2">
    <source>
        <dbReference type="ARBA" id="ARBA00022553"/>
    </source>
</evidence>
<dbReference type="PROSITE" id="PS50110">
    <property type="entry name" value="RESPONSE_REGULATORY"/>
    <property type="match status" value="1"/>
</dbReference>
<evidence type="ECO:0000313" key="7">
    <source>
        <dbReference type="EMBL" id="AJI25448.1"/>
    </source>
</evidence>
<dbReference type="Gene3D" id="6.10.250.690">
    <property type="match status" value="1"/>
</dbReference>
<keyword evidence="6" id="KW-0804">Transcription</keyword>
<accession>A0A0B6AXP7</accession>
<dbReference type="GeneID" id="93642248"/>
<dbReference type="PANTHER" id="PTHR48111">
    <property type="entry name" value="REGULATOR OF RPOS"/>
    <property type="match status" value="1"/>
</dbReference>
<dbReference type="InterPro" id="IPR001789">
    <property type="entry name" value="Sig_transdc_resp-reg_receiver"/>
</dbReference>
<protein>
    <submittedName>
        <fullName evidence="7">Response regulator</fullName>
    </submittedName>
</protein>
<dbReference type="SUPFAM" id="SSF52172">
    <property type="entry name" value="CheY-like"/>
    <property type="match status" value="1"/>
</dbReference>
<dbReference type="InterPro" id="IPR001867">
    <property type="entry name" value="OmpR/PhoB-type_DNA-bd"/>
</dbReference>
<dbReference type="PROSITE" id="PS51755">
    <property type="entry name" value="OMPR_PHOB"/>
    <property type="match status" value="1"/>
</dbReference>
<dbReference type="FunFam" id="3.40.50.2300:FF:000001">
    <property type="entry name" value="DNA-binding response regulator PhoB"/>
    <property type="match status" value="1"/>
</dbReference>
<keyword evidence="5" id="KW-0238">DNA-binding</keyword>
<dbReference type="InterPro" id="IPR036388">
    <property type="entry name" value="WH-like_DNA-bd_sf"/>
</dbReference>
<evidence type="ECO:0000256" key="6">
    <source>
        <dbReference type="ARBA" id="ARBA00023163"/>
    </source>
</evidence>
<dbReference type="Pfam" id="PF00072">
    <property type="entry name" value="Response_reg"/>
    <property type="match status" value="1"/>
</dbReference>
<dbReference type="HOGENOM" id="CLU_000445_30_3_9"/>
<dbReference type="InterPro" id="IPR016032">
    <property type="entry name" value="Sig_transdc_resp-reg_C-effctor"/>
</dbReference>
<dbReference type="EMBL" id="CP009920">
    <property type="protein sequence ID" value="AJI25448.1"/>
    <property type="molecule type" value="Genomic_DNA"/>
</dbReference>
<dbReference type="GO" id="GO:0006355">
    <property type="term" value="P:regulation of DNA-templated transcription"/>
    <property type="evidence" value="ECO:0007669"/>
    <property type="project" value="InterPro"/>
</dbReference>
<organism evidence="7 8">
    <name type="scientific">Priestia megaterium (strain ATCC 14581 / DSM 32 / CCUG 1817 / JCM 2506 / NBRC 15308 / NCIMB 9376 / NCTC 10342 / NRRL B-14308 / VKM B-512 / Ford 19)</name>
    <name type="common">Bacillus megaterium</name>
    <dbReference type="NCBI Taxonomy" id="1348623"/>
    <lineage>
        <taxon>Bacteria</taxon>
        <taxon>Bacillati</taxon>
        <taxon>Bacillota</taxon>
        <taxon>Bacilli</taxon>
        <taxon>Bacillales</taxon>
        <taxon>Bacillaceae</taxon>
        <taxon>Priestia</taxon>
    </lineage>
</organism>
<dbReference type="PANTHER" id="PTHR48111:SF73">
    <property type="entry name" value="ALKALINE PHOSPHATASE SYNTHESIS TRANSCRIPTIONAL REGULATORY PROTEIN PHOP"/>
    <property type="match status" value="1"/>
</dbReference>
<evidence type="ECO:0000256" key="1">
    <source>
        <dbReference type="ARBA" id="ARBA00004496"/>
    </source>
</evidence>
<dbReference type="GO" id="GO:0000976">
    <property type="term" value="F:transcription cis-regulatory region binding"/>
    <property type="evidence" value="ECO:0007669"/>
    <property type="project" value="TreeGrafter"/>
</dbReference>
<evidence type="ECO:0000256" key="4">
    <source>
        <dbReference type="ARBA" id="ARBA00023015"/>
    </source>
</evidence>
<dbReference type="CDD" id="cd00383">
    <property type="entry name" value="trans_reg_C"/>
    <property type="match status" value="1"/>
</dbReference>
<keyword evidence="2" id="KW-0597">Phosphoprotein</keyword>
<sequence>MATILLVDDEARMLDLLELYLLPNGFTCIKFERGTEALRYLYEGNKADLMLLDIMMPSEDGWEICQKVRKMSDLPVIMLTARSQTLDVVKGLNIGADDYITKPFSEEELVARISAVLRRSLKEKNEITYKGLVWSKEDHVLQYKNQYIQVTPKEFELVGLLLQHLNRVFSRDDLLVLVWGYEAEIGDRTIDSHVRNVRDKLRKAGFPVDEYLQTVWGIGYKWVDVS</sequence>
<dbReference type="GO" id="GO:0032993">
    <property type="term" value="C:protein-DNA complex"/>
    <property type="evidence" value="ECO:0007669"/>
    <property type="project" value="TreeGrafter"/>
</dbReference>
<dbReference type="GO" id="GO:0000156">
    <property type="term" value="F:phosphorelay response regulator activity"/>
    <property type="evidence" value="ECO:0007669"/>
    <property type="project" value="TreeGrafter"/>
</dbReference>
<keyword evidence="3" id="KW-0902">Two-component regulatory system</keyword>
<dbReference type="Proteomes" id="UP000031829">
    <property type="component" value="Chromosome"/>
</dbReference>
<dbReference type="Gene3D" id="1.10.10.10">
    <property type="entry name" value="Winged helix-like DNA-binding domain superfamily/Winged helix DNA-binding domain"/>
    <property type="match status" value="1"/>
</dbReference>
<comment type="subcellular location">
    <subcellularLocation>
        <location evidence="1">Cytoplasm</location>
    </subcellularLocation>
</comment>
<dbReference type="SMART" id="SM00862">
    <property type="entry name" value="Trans_reg_C"/>
    <property type="match status" value="1"/>
</dbReference>
<dbReference type="SUPFAM" id="SSF46894">
    <property type="entry name" value="C-terminal effector domain of the bipartite response regulators"/>
    <property type="match status" value="1"/>
</dbReference>
<dbReference type="RefSeq" id="WP_016763786.1">
    <property type="nucleotide sequence ID" value="NZ_BCVB01000005.1"/>
</dbReference>
<dbReference type="Pfam" id="PF00486">
    <property type="entry name" value="Trans_reg_C"/>
    <property type="match status" value="1"/>
</dbReference>
<evidence type="ECO:0000313" key="8">
    <source>
        <dbReference type="Proteomes" id="UP000031829"/>
    </source>
</evidence>